<organism evidence="1 2">
    <name type="scientific">Rodentibacter haemolyticus</name>
    <dbReference type="NCBI Taxonomy" id="2778911"/>
    <lineage>
        <taxon>Bacteria</taxon>
        <taxon>Pseudomonadati</taxon>
        <taxon>Pseudomonadota</taxon>
        <taxon>Gammaproteobacteria</taxon>
        <taxon>Pasteurellales</taxon>
        <taxon>Pasteurellaceae</taxon>
        <taxon>Rodentibacter</taxon>
    </lineage>
</organism>
<dbReference type="EMBL" id="CP063056">
    <property type="protein sequence ID" value="QPB43692.1"/>
    <property type="molecule type" value="Genomic_DNA"/>
</dbReference>
<evidence type="ECO:0008006" key="3">
    <source>
        <dbReference type="Google" id="ProtNLM"/>
    </source>
</evidence>
<protein>
    <recommendedName>
        <fullName evidence="3">Deaminase</fullName>
    </recommendedName>
</protein>
<dbReference type="Pfam" id="PF14424">
    <property type="entry name" value="Toxin-deaminase"/>
    <property type="match status" value="1"/>
</dbReference>
<dbReference type="InterPro" id="IPR032721">
    <property type="entry name" value="Toxin-deaminase"/>
</dbReference>
<reference evidence="1 2" key="1">
    <citation type="submission" date="2020-10" db="EMBL/GenBank/DDBJ databases">
        <title>Genome Sequencing of Rodentibacter spp. strain DSM111151.</title>
        <authorList>
            <person name="Benga L."/>
            <person name="Lautwein T."/>
        </authorList>
    </citation>
    <scope>NUCLEOTIDE SEQUENCE [LARGE SCALE GENOMIC DNA]</scope>
    <source>
        <strain evidence="1 2">DSM 111151</strain>
    </source>
</reference>
<proteinExistence type="predicted"/>
<evidence type="ECO:0000313" key="1">
    <source>
        <dbReference type="EMBL" id="QPB43692.1"/>
    </source>
</evidence>
<sequence length="147" mass="16236">MLPDYRKQLAEARATLPKKLKGQGNSAIAHINIEGLNTKTLAGHNQVDIPIGKFVGEGKTEFNSLILPNRKGEPVDRKTDSEYKIFSNLADQLGSNTQARGQVTIFTERPACPSCLGVAEQFNKRYPNIKVNIFDNNGKQIKPSGER</sequence>
<keyword evidence="2" id="KW-1185">Reference proteome</keyword>
<gene>
    <name evidence="1" type="ORF">IHV77_06730</name>
</gene>
<evidence type="ECO:0000313" key="2">
    <source>
        <dbReference type="Proteomes" id="UP000663069"/>
    </source>
</evidence>
<accession>A0ABX6UZW8</accession>
<name>A0ABX6UZW8_9PAST</name>
<dbReference type="Proteomes" id="UP000663069">
    <property type="component" value="Chromosome"/>
</dbReference>